<accession>A0ABS7SRP5</accession>
<gene>
    <name evidence="2" type="ORF">I4X03_015225</name>
</gene>
<evidence type="ECO:0000256" key="1">
    <source>
        <dbReference type="SAM" id="SignalP"/>
    </source>
</evidence>
<evidence type="ECO:0000313" key="3">
    <source>
        <dbReference type="Proteomes" id="UP000809349"/>
    </source>
</evidence>
<feature type="signal peptide" evidence="1">
    <location>
        <begin position="1"/>
        <end position="23"/>
    </location>
</feature>
<feature type="chain" id="PRO_5045718893" description="Lipoprotein" evidence="1">
    <location>
        <begin position="24"/>
        <end position="180"/>
    </location>
</feature>
<reference evidence="2 3" key="1">
    <citation type="submission" date="2021-01" db="EMBL/GenBank/DDBJ databases">
        <authorList>
            <person name="Ruan W."/>
            <person name="Khan S.A."/>
            <person name="Jeon C.O."/>
        </authorList>
    </citation>
    <scope>NUCLEOTIDE SEQUENCE [LARGE SCALE GENOMIC DNA]</scope>
    <source>
        <strain evidence="2 3">R798</strain>
    </source>
</reference>
<reference evidence="2 3" key="2">
    <citation type="submission" date="2021-08" db="EMBL/GenBank/DDBJ databases">
        <title>Massilia sp. R798.</title>
        <authorList>
            <person name="Baek J.H."/>
            <person name="Jung H.S."/>
            <person name="Kim K.R."/>
            <person name="Jeon C.O."/>
        </authorList>
    </citation>
    <scope>NUCLEOTIDE SEQUENCE [LARGE SCALE GENOMIC DNA]</scope>
    <source>
        <strain evidence="2 3">R798</strain>
    </source>
</reference>
<protein>
    <recommendedName>
        <fullName evidence="4">Lipoprotein</fullName>
    </recommendedName>
</protein>
<proteinExistence type="predicted"/>
<organism evidence="2 3">
    <name type="scientific">Massilia soli</name>
    <dbReference type="NCBI Taxonomy" id="2792854"/>
    <lineage>
        <taxon>Bacteria</taxon>
        <taxon>Pseudomonadati</taxon>
        <taxon>Pseudomonadota</taxon>
        <taxon>Betaproteobacteria</taxon>
        <taxon>Burkholderiales</taxon>
        <taxon>Oxalobacteraceae</taxon>
        <taxon>Telluria group</taxon>
        <taxon>Massilia</taxon>
    </lineage>
</organism>
<comment type="caution">
    <text evidence="2">The sequence shown here is derived from an EMBL/GenBank/DDBJ whole genome shotgun (WGS) entry which is preliminary data.</text>
</comment>
<keyword evidence="3" id="KW-1185">Reference proteome</keyword>
<name>A0ABS7SRP5_9BURK</name>
<dbReference type="EMBL" id="JAFBIL020000006">
    <property type="protein sequence ID" value="MBZ2208616.1"/>
    <property type="molecule type" value="Genomic_DNA"/>
</dbReference>
<evidence type="ECO:0008006" key="4">
    <source>
        <dbReference type="Google" id="ProtNLM"/>
    </source>
</evidence>
<keyword evidence="1" id="KW-0732">Signal</keyword>
<dbReference type="PROSITE" id="PS51257">
    <property type="entry name" value="PROKAR_LIPOPROTEIN"/>
    <property type="match status" value="1"/>
</dbReference>
<sequence length="180" mass="20344">MLMKSRTLIVLALSASCSSSALADWYYRSFKVECSRDQIAVIDYSAYNEAGEARLLERNVIDVDKLSTWRTTEDDLNVPDKPLPHRRECKMGGKKYSIVLTNQSNGGYSPPVPVVNITNTTNPRRPIRIVSECALYDMPEGETKIVLSISHPQGQFFRDGKLVPDAPFRKPACGYHEYQR</sequence>
<dbReference type="Proteomes" id="UP000809349">
    <property type="component" value="Unassembled WGS sequence"/>
</dbReference>
<evidence type="ECO:0000313" key="2">
    <source>
        <dbReference type="EMBL" id="MBZ2208616.1"/>
    </source>
</evidence>